<evidence type="ECO:0000256" key="2">
    <source>
        <dbReference type="ARBA" id="ARBA00022679"/>
    </source>
</evidence>
<gene>
    <name evidence="6" type="ORF">SAMN02745857_00734</name>
</gene>
<evidence type="ECO:0000256" key="3">
    <source>
        <dbReference type="ARBA" id="ARBA00023169"/>
    </source>
</evidence>
<dbReference type="GO" id="GO:0016772">
    <property type="term" value="F:transferase activity, transferring phosphorus-containing groups"/>
    <property type="evidence" value="ECO:0007669"/>
    <property type="project" value="InterPro"/>
</dbReference>
<comment type="similarity">
    <text evidence="1">Belongs to the stealth family.</text>
</comment>
<evidence type="ECO:0000259" key="5">
    <source>
        <dbReference type="Pfam" id="PF17101"/>
    </source>
</evidence>
<protein>
    <submittedName>
        <fullName evidence="6">Stealth protein CR4, conserved region 4</fullName>
    </submittedName>
</protein>
<accession>A0A1W1X7S6</accession>
<dbReference type="Pfam" id="PF11380">
    <property type="entry name" value="Stealth_CR2"/>
    <property type="match status" value="1"/>
</dbReference>
<dbReference type="GO" id="GO:0000271">
    <property type="term" value="P:polysaccharide biosynthetic process"/>
    <property type="evidence" value="ECO:0007669"/>
    <property type="project" value="UniProtKB-KW"/>
</dbReference>
<organism evidence="6 7">
    <name type="scientific">Andreprevotia lacus DSM 23236</name>
    <dbReference type="NCBI Taxonomy" id="1121001"/>
    <lineage>
        <taxon>Bacteria</taxon>
        <taxon>Pseudomonadati</taxon>
        <taxon>Pseudomonadota</taxon>
        <taxon>Betaproteobacteria</taxon>
        <taxon>Neisseriales</taxon>
        <taxon>Chitinibacteraceae</taxon>
        <taxon>Andreprevotia</taxon>
    </lineage>
</organism>
<evidence type="ECO:0000313" key="6">
    <source>
        <dbReference type="EMBL" id="SMC19551.1"/>
    </source>
</evidence>
<evidence type="ECO:0000256" key="1">
    <source>
        <dbReference type="ARBA" id="ARBA00007583"/>
    </source>
</evidence>
<dbReference type="STRING" id="1121001.SAMN02745857_00734"/>
<dbReference type="InterPro" id="IPR031358">
    <property type="entry name" value="Stealth_CR1"/>
</dbReference>
<dbReference type="AlphaFoldDB" id="A0A1W1X7S6"/>
<dbReference type="Proteomes" id="UP000192761">
    <property type="component" value="Unassembled WGS sequence"/>
</dbReference>
<keyword evidence="3" id="KW-0270">Exopolysaccharide synthesis</keyword>
<dbReference type="EMBL" id="FWXD01000003">
    <property type="protein sequence ID" value="SMC19551.1"/>
    <property type="molecule type" value="Genomic_DNA"/>
</dbReference>
<sequence length="320" mass="36079">MAAIDIVYLWVNGADPAWQARRAAAWARWCAAHDPSALARYGNVAGRYRDNGELRYSLRALERFFPDHGRVYLVTDQQRPGWLGEHAQLTVIDHRELLPAEALPVFDAGHIESYVHRIPGLSERFVYCNDDVFFGAPFDVASLFGPRGAVVYREATLVPDYPELQPHETALVNAAVWSRDWLQQHVPGYQHVPAPYAHIPRGMLKSALFALEEQAAELFARVRSTTFRDWRVPPVLTDLYLRWLVATGQADERVIAPRYLSTGDADAAGQFAQLERDLGTIPFFCINDTSDDAPDDDPALQRVAATLARLLPEPSRYERN</sequence>
<evidence type="ECO:0000259" key="4">
    <source>
        <dbReference type="Pfam" id="PF11380"/>
    </source>
</evidence>
<dbReference type="Pfam" id="PF17101">
    <property type="entry name" value="Stealth_CR1"/>
    <property type="match status" value="1"/>
</dbReference>
<dbReference type="InterPro" id="IPR047141">
    <property type="entry name" value="Stealth"/>
</dbReference>
<proteinExistence type="inferred from homology"/>
<reference evidence="6 7" key="1">
    <citation type="submission" date="2017-04" db="EMBL/GenBank/DDBJ databases">
        <authorList>
            <person name="Afonso C.L."/>
            <person name="Miller P.J."/>
            <person name="Scott M.A."/>
            <person name="Spackman E."/>
            <person name="Goraichik I."/>
            <person name="Dimitrov K.M."/>
            <person name="Suarez D.L."/>
            <person name="Swayne D.E."/>
        </authorList>
    </citation>
    <scope>NUCLEOTIDE SEQUENCE [LARGE SCALE GENOMIC DNA]</scope>
    <source>
        <strain evidence="6 7">DSM 23236</strain>
    </source>
</reference>
<feature type="domain" description="Stealth protein CR2 conserved region 2" evidence="4">
    <location>
        <begin position="47"/>
        <end position="145"/>
    </location>
</feature>
<feature type="domain" description="Stealth protein CR1 conserved region 1" evidence="5">
    <location>
        <begin position="4"/>
        <end position="25"/>
    </location>
</feature>
<keyword evidence="7" id="KW-1185">Reference proteome</keyword>
<keyword evidence="2" id="KW-0808">Transferase</keyword>
<dbReference type="InterPro" id="IPR021520">
    <property type="entry name" value="Stealth_CR2"/>
</dbReference>
<dbReference type="PANTHER" id="PTHR24045:SF0">
    <property type="entry name" value="N-ACETYLGLUCOSAMINE-1-PHOSPHOTRANSFERASE SUBUNITS ALPHA_BETA"/>
    <property type="match status" value="1"/>
</dbReference>
<evidence type="ECO:0000313" key="7">
    <source>
        <dbReference type="Proteomes" id="UP000192761"/>
    </source>
</evidence>
<dbReference type="RefSeq" id="WP_217806977.1">
    <property type="nucleotide sequence ID" value="NZ_FWXD01000003.1"/>
</dbReference>
<dbReference type="PANTHER" id="PTHR24045">
    <property type="match status" value="1"/>
</dbReference>
<name>A0A1W1X7S6_9NEIS</name>